<keyword evidence="2" id="KW-1185">Reference proteome</keyword>
<dbReference type="InterPro" id="IPR023393">
    <property type="entry name" value="START-like_dom_sf"/>
</dbReference>
<dbReference type="Pfam" id="PF10604">
    <property type="entry name" value="Polyketide_cyc2"/>
    <property type="match status" value="1"/>
</dbReference>
<evidence type="ECO:0000313" key="2">
    <source>
        <dbReference type="Proteomes" id="UP001333996"/>
    </source>
</evidence>
<evidence type="ECO:0000313" key="1">
    <source>
        <dbReference type="EMBL" id="MED7820736.1"/>
    </source>
</evidence>
<organism evidence="1 2">
    <name type="scientific">Streptomyces chiangmaiensis</name>
    <dbReference type="NCBI Taxonomy" id="766497"/>
    <lineage>
        <taxon>Bacteria</taxon>
        <taxon>Bacillati</taxon>
        <taxon>Actinomycetota</taxon>
        <taxon>Actinomycetes</taxon>
        <taxon>Kitasatosporales</taxon>
        <taxon>Streptomycetaceae</taxon>
        <taxon>Streptomyces</taxon>
    </lineage>
</organism>
<dbReference type="SUPFAM" id="SSF55961">
    <property type="entry name" value="Bet v1-like"/>
    <property type="match status" value="1"/>
</dbReference>
<accession>A0ABU7F975</accession>
<dbReference type="Proteomes" id="UP001333996">
    <property type="component" value="Unassembled WGS sequence"/>
</dbReference>
<name>A0ABU7F975_9ACTN</name>
<comment type="caution">
    <text evidence="1">The sequence shown here is derived from an EMBL/GenBank/DDBJ whole genome shotgun (WGS) entry which is preliminary data.</text>
</comment>
<protein>
    <submittedName>
        <fullName evidence="1">SRPBCC family protein</fullName>
    </submittedName>
</protein>
<proteinExistence type="predicted"/>
<sequence length="189" mass="20072">MTWLGRLTAAAAVGGGMAAGYLGLVSGALSVDVGVGRRTLPLGPQAIDVAAPCEVVFDVIAQPYLGRTTRAMREKARVLERGSDMVLAAHFTPVAGGRLTATTVETVRFTRPERVDFRLVRGPVAAVVESFRLSGHEAGTRLVYEGEMGTDGWAPGERWGLVVGRRWEATVAASLSTIKAEAERRAARP</sequence>
<dbReference type="Gene3D" id="3.30.530.20">
    <property type="match status" value="1"/>
</dbReference>
<gene>
    <name evidence="1" type="ORF">VXC91_01705</name>
</gene>
<dbReference type="RefSeq" id="WP_329504531.1">
    <property type="nucleotide sequence ID" value="NZ_BAAAYZ010000077.1"/>
</dbReference>
<reference evidence="1" key="1">
    <citation type="submission" date="2024-01" db="EMBL/GenBank/DDBJ databases">
        <title>First draft genome sequence data of TA4-1, the type strain of Gram-positive actinobacterium Streptomyces chiangmaiensis.</title>
        <authorList>
            <person name="Yasawong M."/>
            <person name="Nantapong N."/>
        </authorList>
    </citation>
    <scope>NUCLEOTIDE SEQUENCE</scope>
    <source>
        <strain evidence="1">TA4-1</strain>
    </source>
</reference>
<dbReference type="InterPro" id="IPR019587">
    <property type="entry name" value="Polyketide_cyclase/dehydratase"/>
</dbReference>
<dbReference type="EMBL" id="JAYWVC010000003">
    <property type="protein sequence ID" value="MED7820736.1"/>
    <property type="molecule type" value="Genomic_DNA"/>
</dbReference>